<feature type="region of interest" description="Disordered" evidence="12">
    <location>
        <begin position="553"/>
        <end position="576"/>
    </location>
</feature>
<dbReference type="Pfam" id="PF13947">
    <property type="entry name" value="GUB_WAK_bind"/>
    <property type="match status" value="2"/>
</dbReference>
<dbReference type="AlphaFoldDB" id="A0A199VTV2"/>
<evidence type="ECO:0000256" key="8">
    <source>
        <dbReference type="ARBA" id="ARBA00022840"/>
    </source>
</evidence>
<evidence type="ECO:0000256" key="4">
    <source>
        <dbReference type="ARBA" id="ARBA00022692"/>
    </source>
</evidence>
<dbReference type="InterPro" id="IPR000719">
    <property type="entry name" value="Prot_kinase_dom"/>
</dbReference>
<feature type="chain" id="PRO_5008508452" evidence="14">
    <location>
        <begin position="22"/>
        <end position="922"/>
    </location>
</feature>
<evidence type="ECO:0000259" key="15">
    <source>
        <dbReference type="PROSITE" id="PS50011"/>
    </source>
</evidence>
<keyword evidence="6" id="KW-0547">Nucleotide-binding</keyword>
<feature type="transmembrane region" description="Helical" evidence="13">
    <location>
        <begin position="519"/>
        <end position="543"/>
    </location>
</feature>
<evidence type="ECO:0000256" key="13">
    <source>
        <dbReference type="SAM" id="Phobius"/>
    </source>
</evidence>
<dbReference type="PANTHER" id="PTHR46008">
    <property type="entry name" value="LEAF RUST 10 DISEASE-RESISTANCE LOCUS RECEPTOR-LIKE PROTEIN KINASE-LIKE 1.4"/>
    <property type="match status" value="1"/>
</dbReference>
<dbReference type="PROSITE" id="PS00108">
    <property type="entry name" value="PROTEIN_KINASE_ST"/>
    <property type="match status" value="1"/>
</dbReference>
<feature type="compositionally biased region" description="Polar residues" evidence="12">
    <location>
        <begin position="913"/>
        <end position="922"/>
    </location>
</feature>
<dbReference type="PANTHER" id="PTHR46008:SF53">
    <property type="entry name" value="OS05G0550800 PROTEIN"/>
    <property type="match status" value="1"/>
</dbReference>
<dbReference type="SUPFAM" id="SSF56112">
    <property type="entry name" value="Protein kinase-like (PK-like)"/>
    <property type="match status" value="1"/>
</dbReference>
<protein>
    <submittedName>
        <fullName evidence="16">Putative serine/threonine-protein kinase</fullName>
    </submittedName>
</protein>
<feature type="domain" description="Protein kinase" evidence="15">
    <location>
        <begin position="602"/>
        <end position="871"/>
    </location>
</feature>
<dbReference type="InterPro" id="IPR008271">
    <property type="entry name" value="Ser/Thr_kinase_AS"/>
</dbReference>
<dbReference type="PROSITE" id="PS50011">
    <property type="entry name" value="PROTEIN_KINASE_DOM"/>
    <property type="match status" value="1"/>
</dbReference>
<evidence type="ECO:0000313" key="16">
    <source>
        <dbReference type="EMBL" id="OAY80356.1"/>
    </source>
</evidence>
<keyword evidence="9 13" id="KW-1133">Transmembrane helix</keyword>
<evidence type="ECO:0000256" key="12">
    <source>
        <dbReference type="SAM" id="MobiDB-lite"/>
    </source>
</evidence>
<dbReference type="GO" id="GO:0005886">
    <property type="term" value="C:plasma membrane"/>
    <property type="evidence" value="ECO:0007669"/>
    <property type="project" value="UniProtKB-ARBA"/>
</dbReference>
<dbReference type="Pfam" id="PF07714">
    <property type="entry name" value="PK_Tyr_Ser-Thr"/>
    <property type="match status" value="1"/>
</dbReference>
<keyword evidence="11" id="KW-0325">Glycoprotein</keyword>
<dbReference type="Proteomes" id="UP000092600">
    <property type="component" value="Unassembled WGS sequence"/>
</dbReference>
<dbReference type="FunFam" id="1.10.510.10:FF:000161">
    <property type="entry name" value="Wall-associated receptor kinase-like 20"/>
    <property type="match status" value="1"/>
</dbReference>
<dbReference type="SMART" id="SM00220">
    <property type="entry name" value="S_TKc"/>
    <property type="match status" value="1"/>
</dbReference>
<dbReference type="InterPro" id="IPR011009">
    <property type="entry name" value="Kinase-like_dom_sf"/>
</dbReference>
<feature type="signal peptide" evidence="14">
    <location>
        <begin position="1"/>
        <end position="21"/>
    </location>
</feature>
<evidence type="ECO:0000256" key="6">
    <source>
        <dbReference type="ARBA" id="ARBA00022741"/>
    </source>
</evidence>
<keyword evidence="10 13" id="KW-0472">Membrane</keyword>
<keyword evidence="4 13" id="KW-0812">Transmembrane</keyword>
<evidence type="ECO:0000313" key="17">
    <source>
        <dbReference type="Proteomes" id="UP000092600"/>
    </source>
</evidence>
<organism evidence="16 17">
    <name type="scientific">Ananas comosus</name>
    <name type="common">Pineapple</name>
    <name type="synonym">Ananas ananas</name>
    <dbReference type="NCBI Taxonomy" id="4615"/>
    <lineage>
        <taxon>Eukaryota</taxon>
        <taxon>Viridiplantae</taxon>
        <taxon>Streptophyta</taxon>
        <taxon>Embryophyta</taxon>
        <taxon>Tracheophyta</taxon>
        <taxon>Spermatophyta</taxon>
        <taxon>Magnoliopsida</taxon>
        <taxon>Liliopsida</taxon>
        <taxon>Poales</taxon>
        <taxon>Bromeliaceae</taxon>
        <taxon>Bromelioideae</taxon>
        <taxon>Ananas</taxon>
    </lineage>
</organism>
<evidence type="ECO:0000256" key="1">
    <source>
        <dbReference type="ARBA" id="ARBA00004167"/>
    </source>
</evidence>
<dbReference type="InterPro" id="IPR025287">
    <property type="entry name" value="WAK_GUB"/>
</dbReference>
<dbReference type="InterPro" id="IPR001245">
    <property type="entry name" value="Ser-Thr/Tyr_kinase_cat_dom"/>
</dbReference>
<comment type="caution">
    <text evidence="16">The sequence shown here is derived from an EMBL/GenBank/DDBJ whole genome shotgun (WGS) entry which is preliminary data.</text>
</comment>
<keyword evidence="3" id="KW-0808">Transferase</keyword>
<gene>
    <name evidence="16" type="ORF">ACMD2_09071</name>
</gene>
<proteinExistence type="predicted"/>
<evidence type="ECO:0000256" key="10">
    <source>
        <dbReference type="ARBA" id="ARBA00023136"/>
    </source>
</evidence>
<keyword evidence="7 16" id="KW-0418">Kinase</keyword>
<dbReference type="GO" id="GO:0030247">
    <property type="term" value="F:polysaccharide binding"/>
    <property type="evidence" value="ECO:0007669"/>
    <property type="project" value="InterPro"/>
</dbReference>
<dbReference type="GO" id="GO:0005524">
    <property type="term" value="F:ATP binding"/>
    <property type="evidence" value="ECO:0007669"/>
    <property type="project" value="UniProtKB-KW"/>
</dbReference>
<dbReference type="GO" id="GO:0004674">
    <property type="term" value="F:protein serine/threonine kinase activity"/>
    <property type="evidence" value="ECO:0007669"/>
    <property type="project" value="UniProtKB-KW"/>
</dbReference>
<dbReference type="EMBL" id="LSRQ01000888">
    <property type="protein sequence ID" value="OAY80356.1"/>
    <property type="molecule type" value="Genomic_DNA"/>
</dbReference>
<keyword evidence="2" id="KW-0723">Serine/threonine-protein kinase</keyword>
<comment type="subcellular location">
    <subcellularLocation>
        <location evidence="1">Membrane</location>
        <topology evidence="1">Single-pass membrane protein</topology>
    </subcellularLocation>
</comment>
<dbReference type="Gene3D" id="3.30.200.20">
    <property type="entry name" value="Phosphorylase Kinase, domain 1"/>
    <property type="match status" value="1"/>
</dbReference>
<evidence type="ECO:0000256" key="9">
    <source>
        <dbReference type="ARBA" id="ARBA00022989"/>
    </source>
</evidence>
<evidence type="ECO:0000256" key="2">
    <source>
        <dbReference type="ARBA" id="ARBA00022527"/>
    </source>
</evidence>
<dbReference type="STRING" id="4615.A0A199VTV2"/>
<keyword evidence="5 14" id="KW-0732">Signal</keyword>
<sequence length="922" mass="101442">MIHSLFLLLLLPVLSFLSLLAISFGSSADDASSAANCSSSSTCGGVSISYPFWRSDGPPSFSAVHCGYPGFGIACELEDKQQPILQIGSVHYYKVTNIDYTGRTINLTDMDVVLATPDTIGCPRSLHNFTFSSDVASSLNYTGADANLTFFFGCSVGDPSPWNDFLQQNVIPCVGYGDKSSFVFPMVAPVLLDILATYDFIEALNHGFQLAWMAGAPKGCGECESSGRRCGFNQTSGSPLCFCPDGTRAGGDCPETLPLLPFVLLLLLACILPSLSDAKNYYRYTDCAPTNYTCGTMKFTVGYPFQFGTARPDYCRYPGYYLTCTDDTLLINIDEKMMPFQVKNIDYGNHLLTLVDLNFSAETCPLPNYSVTINTTIFDYNERSTMMTIYNCSSPQISLPADIYKFPCADEMSGQYYYYRLNDGDSVFGNCDLASQVLVQISAAYLFSHGNLSFEDVMNEGFMLRWTAGKGWCSDCVSSGGNCGYNTVARDQQTCYCPNGTAIRNCTTAAHSKKNLTGVIIGSSVGAAAGLVGLCSLCVFLYIRTRRRRHSPSSSNLIRNASSSVPNSYSKSKDPELGGGSSVFYQTHLFSYDELEAATDGFSDSRELGDGGFGTVYKVAIKRLYENNWRRVEQFKNEVAILSLIRHPNLVALYGCTSRHSRELLLVYEYISNGTIADHLHGSRADERALTWPRRLSIAIETADALAYLHAVNPPIIHRDVKTNNILLDADFHVKVADFGLSRLFPLDATHVSTAPQGTPGYVDPEYHKCFQLTDKSDVYSFGVVLVELISSMPAVDITRRRDEINLANMAIRKIQNCQLEELVDAALGYEEDLATKRMITMVAELAFRCLQPDGEMRPPIREVVEVLRGIQREGYNKNSEGEEGDIVVKEDSGLLKNIPPFSPDSVAAKWPSRTTTPNTSE</sequence>
<evidence type="ECO:0000256" key="11">
    <source>
        <dbReference type="ARBA" id="ARBA00023180"/>
    </source>
</evidence>
<evidence type="ECO:0000256" key="5">
    <source>
        <dbReference type="ARBA" id="ARBA00022729"/>
    </source>
</evidence>
<feature type="compositionally biased region" description="Low complexity" evidence="12">
    <location>
        <begin position="553"/>
        <end position="570"/>
    </location>
</feature>
<dbReference type="Gene3D" id="1.10.510.10">
    <property type="entry name" value="Transferase(Phosphotransferase) domain 1"/>
    <property type="match status" value="1"/>
</dbReference>
<evidence type="ECO:0000256" key="14">
    <source>
        <dbReference type="SAM" id="SignalP"/>
    </source>
</evidence>
<dbReference type="Pfam" id="PF14380">
    <property type="entry name" value="WAK_assoc"/>
    <property type="match status" value="2"/>
</dbReference>
<reference evidence="16 17" key="1">
    <citation type="journal article" date="2016" name="DNA Res.">
        <title>The draft genome of MD-2 pineapple using hybrid error correction of long reads.</title>
        <authorList>
            <person name="Redwan R.M."/>
            <person name="Saidin A."/>
            <person name="Kumar S.V."/>
        </authorList>
    </citation>
    <scope>NUCLEOTIDE SEQUENCE [LARGE SCALE GENOMIC DNA]</scope>
    <source>
        <strain evidence="17">cv. MD2</strain>
        <tissue evidence="16">Leaf</tissue>
    </source>
</reference>
<accession>A0A199VTV2</accession>
<evidence type="ECO:0000256" key="7">
    <source>
        <dbReference type="ARBA" id="ARBA00022777"/>
    </source>
</evidence>
<keyword evidence="8" id="KW-0067">ATP-binding</keyword>
<feature type="region of interest" description="Disordered" evidence="12">
    <location>
        <begin position="899"/>
        <end position="922"/>
    </location>
</feature>
<name>A0A199VTV2_ANACO</name>
<dbReference type="InterPro" id="IPR032872">
    <property type="entry name" value="WAK_assoc_C"/>
</dbReference>
<evidence type="ECO:0000256" key="3">
    <source>
        <dbReference type="ARBA" id="ARBA00022679"/>
    </source>
</evidence>